<dbReference type="Proteomes" id="UP000738325">
    <property type="component" value="Unassembled WGS sequence"/>
</dbReference>
<sequence length="536" mass="60732">MPRNPFELPEIVEAVSRHLWRPDYLRCLTVSKIFYHVLRPRLYHSILLQSPHVCRRNECRYPSGSVLEGSKHHILEIKFFGRYPEEYLHLKGCTRLHTISFGPIAENWGETSPEFKSLSALIAAHSDSLREVSIRLPINLMEANPCVCFWSALAQCQHLQMLRLKCLTATKDCLPQFLEACARPKSLSLSCITISEGLEFPAEYNPVDTNDNVNNTILTGPRDLVLMGVPEEELFHVLCSRDQAILARSCVNLESLFWRGGRWRNGLEHIIHQGQPLLDRETARFAQTLCKTPWTLFKLHTLDLSYSLCQDTELAVILDKMSTLRSLKVTQTYFGPRSFAALIHSQASTLPAAADPRQRKCGLFQSIEVLCIDNCSLVTGDMIQTILEKCSSLKTFYADEIVVADIVAGHEWVCRDMQELCFCLMVSSSSPEDIDGLGNYCSSHIFKESQQIVYRRLAALSNLATLDLTYGMKDHSTVRRTLDLTLEAGLAQLKGLQELRMLSVRGDKFQATGVEDLEWIAATWPRLKLLSSKVLR</sequence>
<dbReference type="PANTHER" id="PTHR13318">
    <property type="entry name" value="PARTNER OF PAIRED, ISOFORM B-RELATED"/>
    <property type="match status" value="1"/>
</dbReference>
<dbReference type="GO" id="GO:0031146">
    <property type="term" value="P:SCF-dependent proteasomal ubiquitin-dependent protein catabolic process"/>
    <property type="evidence" value="ECO:0007669"/>
    <property type="project" value="TreeGrafter"/>
</dbReference>
<reference evidence="1" key="1">
    <citation type="journal article" date="2020" name="Fungal Divers.">
        <title>Resolving the Mortierellaceae phylogeny through synthesis of multi-gene phylogenetics and phylogenomics.</title>
        <authorList>
            <person name="Vandepol N."/>
            <person name="Liber J."/>
            <person name="Desiro A."/>
            <person name="Na H."/>
            <person name="Kennedy M."/>
            <person name="Barry K."/>
            <person name="Grigoriev I.V."/>
            <person name="Miller A.N."/>
            <person name="O'Donnell K."/>
            <person name="Stajich J.E."/>
            <person name="Bonito G."/>
        </authorList>
    </citation>
    <scope>NUCLEOTIDE SEQUENCE</scope>
    <source>
        <strain evidence="1">REB-010B</strain>
    </source>
</reference>
<dbReference type="InterPro" id="IPR032675">
    <property type="entry name" value="LRR_dom_sf"/>
</dbReference>
<proteinExistence type="predicted"/>
<evidence type="ECO:0000313" key="2">
    <source>
        <dbReference type="Proteomes" id="UP000738325"/>
    </source>
</evidence>
<dbReference type="OrthoDB" id="2446741at2759"/>
<accession>A0A9P6RSW8</accession>
<dbReference type="Gene3D" id="3.80.10.10">
    <property type="entry name" value="Ribonuclease Inhibitor"/>
    <property type="match status" value="2"/>
</dbReference>
<evidence type="ECO:0000313" key="1">
    <source>
        <dbReference type="EMBL" id="KAG0328403.1"/>
    </source>
</evidence>
<dbReference type="AlphaFoldDB" id="A0A9P6RSW8"/>
<dbReference type="SUPFAM" id="SSF52047">
    <property type="entry name" value="RNI-like"/>
    <property type="match status" value="1"/>
</dbReference>
<dbReference type="GO" id="GO:0019005">
    <property type="term" value="C:SCF ubiquitin ligase complex"/>
    <property type="evidence" value="ECO:0007669"/>
    <property type="project" value="TreeGrafter"/>
</dbReference>
<comment type="caution">
    <text evidence="1">The sequence shown here is derived from an EMBL/GenBank/DDBJ whole genome shotgun (WGS) entry which is preliminary data.</text>
</comment>
<keyword evidence="2" id="KW-1185">Reference proteome</keyword>
<name>A0A9P6RSW8_9FUNG</name>
<dbReference type="EMBL" id="JAAAIP010000035">
    <property type="protein sequence ID" value="KAG0328403.1"/>
    <property type="molecule type" value="Genomic_DNA"/>
</dbReference>
<evidence type="ECO:0008006" key="3">
    <source>
        <dbReference type="Google" id="ProtNLM"/>
    </source>
</evidence>
<organism evidence="1 2">
    <name type="scientific">Dissophora globulifera</name>
    <dbReference type="NCBI Taxonomy" id="979702"/>
    <lineage>
        <taxon>Eukaryota</taxon>
        <taxon>Fungi</taxon>
        <taxon>Fungi incertae sedis</taxon>
        <taxon>Mucoromycota</taxon>
        <taxon>Mortierellomycotina</taxon>
        <taxon>Mortierellomycetes</taxon>
        <taxon>Mortierellales</taxon>
        <taxon>Mortierellaceae</taxon>
        <taxon>Dissophora</taxon>
    </lineage>
</organism>
<gene>
    <name evidence="1" type="ORF">BGZ99_005418</name>
</gene>
<protein>
    <recommendedName>
        <fullName evidence="3">F-box domain-containing protein</fullName>
    </recommendedName>
</protein>